<feature type="transmembrane region" description="Helical" evidence="1">
    <location>
        <begin position="27"/>
        <end position="47"/>
    </location>
</feature>
<dbReference type="Proteomes" id="UP000460435">
    <property type="component" value="Unassembled WGS sequence"/>
</dbReference>
<evidence type="ECO:0000313" key="2">
    <source>
        <dbReference type="EMBL" id="NDL59804.1"/>
    </source>
</evidence>
<sequence length="188" mass="20646">MPGDGAHLAKIVHMAGKARGSETTGDMVRAVFFLLGGLALVAGLFAINRPEPTLPDPVDYEGVLANVQDQYSYHVEAPARVPEDWRATSVHQAQERGGDQWRIGFLIDGESFVGLEQSDGETAAYLQDRLHDFEEDGVSTVDGENWERLVERGGNQDRALVRTAGGVVTIVRGTESYETLEEFVTWLE</sequence>
<keyword evidence="1" id="KW-0472">Membrane</keyword>
<evidence type="ECO:0000313" key="3">
    <source>
        <dbReference type="Proteomes" id="UP000460435"/>
    </source>
</evidence>
<comment type="caution">
    <text evidence="2">The sequence shown here is derived from an EMBL/GenBank/DDBJ whole genome shotgun (WGS) entry which is preliminary data.</text>
</comment>
<protein>
    <submittedName>
        <fullName evidence="2">DUF4245 family protein</fullName>
    </submittedName>
</protein>
<dbReference type="EMBL" id="WLZY01000008">
    <property type="protein sequence ID" value="NDL59804.1"/>
    <property type="molecule type" value="Genomic_DNA"/>
</dbReference>
<organism evidence="2 3">
    <name type="scientific">Phytoactinopolyspora mesophila</name>
    <dbReference type="NCBI Taxonomy" id="2650750"/>
    <lineage>
        <taxon>Bacteria</taxon>
        <taxon>Bacillati</taxon>
        <taxon>Actinomycetota</taxon>
        <taxon>Actinomycetes</taxon>
        <taxon>Jiangellales</taxon>
        <taxon>Jiangellaceae</taxon>
        <taxon>Phytoactinopolyspora</taxon>
    </lineage>
</organism>
<keyword evidence="3" id="KW-1185">Reference proteome</keyword>
<gene>
    <name evidence="2" type="ORF">F7O44_22275</name>
</gene>
<dbReference type="AlphaFoldDB" id="A0A7K3M945"/>
<accession>A0A7K3M945</accession>
<keyword evidence="1" id="KW-0812">Transmembrane</keyword>
<evidence type="ECO:0000256" key="1">
    <source>
        <dbReference type="SAM" id="Phobius"/>
    </source>
</evidence>
<dbReference type="InterPro" id="IPR025339">
    <property type="entry name" value="DUF4245"/>
</dbReference>
<proteinExistence type="predicted"/>
<dbReference type="Pfam" id="PF14030">
    <property type="entry name" value="DUF4245"/>
    <property type="match status" value="1"/>
</dbReference>
<name>A0A7K3M945_9ACTN</name>
<reference evidence="2 3" key="1">
    <citation type="submission" date="2019-11" db="EMBL/GenBank/DDBJ databases">
        <authorList>
            <person name="Li X.-J."/>
            <person name="Feng X.-M."/>
        </authorList>
    </citation>
    <scope>NUCLEOTIDE SEQUENCE [LARGE SCALE GENOMIC DNA]</scope>
    <source>
        <strain evidence="2 3">XMNu-373</strain>
    </source>
</reference>
<keyword evidence="1" id="KW-1133">Transmembrane helix</keyword>